<reference evidence="3" key="1">
    <citation type="journal article" date="2015" name="Nat. Genet.">
        <title>The genome and transcriptome of the zoonotic hookworm Ancylostoma ceylanicum identify infection-specific gene families.</title>
        <authorList>
            <person name="Schwarz E.M."/>
            <person name="Hu Y."/>
            <person name="Antoshechkin I."/>
            <person name="Miller M.M."/>
            <person name="Sternberg P.W."/>
            <person name="Aroian R.V."/>
        </authorList>
    </citation>
    <scope>NUCLEOTIDE SEQUENCE</scope>
    <source>
        <strain evidence="3">HY135</strain>
    </source>
</reference>
<protein>
    <submittedName>
        <fullName evidence="2">Uncharacterized protein</fullName>
    </submittedName>
</protein>
<keyword evidence="3" id="KW-1185">Reference proteome</keyword>
<evidence type="ECO:0000313" key="2">
    <source>
        <dbReference type="EMBL" id="EYC04886.1"/>
    </source>
</evidence>
<dbReference type="OrthoDB" id="10057701at2759"/>
<comment type="caution">
    <text evidence="2">The sequence shown here is derived from an EMBL/GenBank/DDBJ whole genome shotgun (WGS) entry which is preliminary data.</text>
</comment>
<evidence type="ECO:0000313" key="3">
    <source>
        <dbReference type="Proteomes" id="UP000024635"/>
    </source>
</evidence>
<dbReference type="Proteomes" id="UP000024635">
    <property type="component" value="Unassembled WGS sequence"/>
</dbReference>
<dbReference type="EMBL" id="JARK01001421">
    <property type="protein sequence ID" value="EYC04886.1"/>
    <property type="molecule type" value="Genomic_DNA"/>
</dbReference>
<name>A0A016TQ70_9BILA</name>
<feature type="region of interest" description="Disordered" evidence="1">
    <location>
        <begin position="1"/>
        <end position="30"/>
    </location>
</feature>
<sequence>MLANPASHPRESFSRHWTIRDTNEPPPSSSIRVLHRHLMETLEQKIMEAKEIRTYEPEINTKEELREVLRLIS</sequence>
<accession>A0A016TQ70</accession>
<dbReference type="AlphaFoldDB" id="A0A016TQ70"/>
<organism evidence="2 3">
    <name type="scientific">Ancylostoma ceylanicum</name>
    <dbReference type="NCBI Taxonomy" id="53326"/>
    <lineage>
        <taxon>Eukaryota</taxon>
        <taxon>Metazoa</taxon>
        <taxon>Ecdysozoa</taxon>
        <taxon>Nematoda</taxon>
        <taxon>Chromadorea</taxon>
        <taxon>Rhabditida</taxon>
        <taxon>Rhabditina</taxon>
        <taxon>Rhabditomorpha</taxon>
        <taxon>Strongyloidea</taxon>
        <taxon>Ancylostomatidae</taxon>
        <taxon>Ancylostomatinae</taxon>
        <taxon>Ancylostoma</taxon>
    </lineage>
</organism>
<proteinExistence type="predicted"/>
<feature type="compositionally biased region" description="Basic and acidic residues" evidence="1">
    <location>
        <begin position="8"/>
        <end position="23"/>
    </location>
</feature>
<evidence type="ECO:0000256" key="1">
    <source>
        <dbReference type="SAM" id="MobiDB-lite"/>
    </source>
</evidence>
<gene>
    <name evidence="2" type="primary">Acey_s0085.g1846</name>
    <name evidence="2" type="ORF">Y032_0085g1846</name>
</gene>